<dbReference type="RefSeq" id="WP_203387041.1">
    <property type="nucleotide sequence ID" value="NZ_CP064781.1"/>
</dbReference>
<dbReference type="Pfam" id="PF01243">
    <property type="entry name" value="PNPOx_N"/>
    <property type="match status" value="1"/>
</dbReference>
<feature type="domain" description="Pyridoxamine 5'-phosphate oxidase N-terminal" evidence="1">
    <location>
        <begin position="41"/>
        <end position="141"/>
    </location>
</feature>
<dbReference type="KEGG" id="ares:IWH25_17510"/>
<proteinExistence type="predicted"/>
<dbReference type="EMBL" id="CP064781">
    <property type="protein sequence ID" value="QRJ63514.1"/>
    <property type="molecule type" value="Genomic_DNA"/>
</dbReference>
<evidence type="ECO:0000259" key="1">
    <source>
        <dbReference type="Pfam" id="PF01243"/>
    </source>
</evidence>
<dbReference type="Proteomes" id="UP000663444">
    <property type="component" value="Chromosome"/>
</dbReference>
<dbReference type="Gene3D" id="2.30.110.10">
    <property type="entry name" value="Electron Transport, Fmn-binding Protein, Chain A"/>
    <property type="match status" value="1"/>
</dbReference>
<evidence type="ECO:0000313" key="2">
    <source>
        <dbReference type="EMBL" id="QRJ63514.1"/>
    </source>
</evidence>
<reference evidence="2" key="1">
    <citation type="submission" date="2020-11" db="EMBL/GenBank/DDBJ databases">
        <title>Azospira restricta DSM 18626 genome sequence.</title>
        <authorList>
            <person name="Moe W.M."/>
        </authorList>
    </citation>
    <scope>NUCLEOTIDE SEQUENCE</scope>
    <source>
        <strain evidence="2">DSM 18626</strain>
    </source>
</reference>
<keyword evidence="3" id="KW-1185">Reference proteome</keyword>
<dbReference type="InterPro" id="IPR011576">
    <property type="entry name" value="Pyridox_Oxase_N"/>
</dbReference>
<evidence type="ECO:0000313" key="3">
    <source>
        <dbReference type="Proteomes" id="UP000663444"/>
    </source>
</evidence>
<organism evidence="2 3">
    <name type="scientific">Azospira restricta</name>
    <dbReference type="NCBI Taxonomy" id="404405"/>
    <lineage>
        <taxon>Bacteria</taxon>
        <taxon>Pseudomonadati</taxon>
        <taxon>Pseudomonadota</taxon>
        <taxon>Betaproteobacteria</taxon>
        <taxon>Rhodocyclales</taxon>
        <taxon>Rhodocyclaceae</taxon>
        <taxon>Azospira</taxon>
    </lineage>
</organism>
<dbReference type="PANTHER" id="PTHR42815:SF2">
    <property type="entry name" value="FAD-BINDING, PUTATIVE (AFU_ORTHOLOGUE AFUA_6G07600)-RELATED"/>
    <property type="match status" value="1"/>
</dbReference>
<dbReference type="SUPFAM" id="SSF50475">
    <property type="entry name" value="FMN-binding split barrel"/>
    <property type="match status" value="1"/>
</dbReference>
<gene>
    <name evidence="2" type="ORF">IWH25_17510</name>
</gene>
<dbReference type="InterPro" id="IPR012349">
    <property type="entry name" value="Split_barrel_FMN-bd"/>
</dbReference>
<name>A0A974PYI8_9RHOO</name>
<dbReference type="AlphaFoldDB" id="A0A974PYI8"/>
<dbReference type="PANTHER" id="PTHR42815">
    <property type="entry name" value="FAD-BINDING, PUTATIVE (AFU_ORTHOLOGUE AFUA_6G07600)-RELATED"/>
    <property type="match status" value="1"/>
</dbReference>
<sequence length="168" mass="18492">MTTEPTAPAPFHAGEIAAQQRWQTASLWDEARRRRLLWDHLPEAFHARIAAAPFFFLATSGADGRCDCSFKGGGPGLVRILDSRRFAFPDFDGNGAFMSLGNLLQNPQVGCLFIDFADGARLRVNGRARIHEDDAIAALFPACRRAVLVDIEQVVPNCPQHIPRLLPA</sequence>
<accession>A0A974PYI8</accession>
<protein>
    <submittedName>
        <fullName evidence="2">Pyridoxamine 5'-phosphate oxidase family protein</fullName>
    </submittedName>
</protein>